<dbReference type="InterPro" id="IPR002625">
    <property type="entry name" value="Smr_dom"/>
</dbReference>
<feature type="coiled-coil region" evidence="8">
    <location>
        <begin position="519"/>
        <end position="600"/>
    </location>
</feature>
<dbReference type="Pfam" id="PF00488">
    <property type="entry name" value="MutS_V"/>
    <property type="match status" value="1"/>
</dbReference>
<comment type="subunit">
    <text evidence="7">Homodimer. Binds to stalled ribosomes, contacting rRNA.</text>
</comment>
<dbReference type="Pfam" id="PF01713">
    <property type="entry name" value="Smr"/>
    <property type="match status" value="1"/>
</dbReference>
<evidence type="ECO:0000313" key="10">
    <source>
        <dbReference type="EMBL" id="MDQ0340960.1"/>
    </source>
</evidence>
<dbReference type="InterPro" id="IPR036187">
    <property type="entry name" value="DNA_mismatch_repair_MutS_sf"/>
</dbReference>
<dbReference type="RefSeq" id="WP_307343476.1">
    <property type="nucleotide sequence ID" value="NZ_JAUSUQ010000025.1"/>
</dbReference>
<dbReference type="Gene3D" id="1.10.1420.10">
    <property type="match status" value="2"/>
</dbReference>
<dbReference type="EC" id="3.6.4.-" evidence="7"/>
<keyword evidence="8" id="KW-0175">Coiled coil</keyword>
<comment type="similarity">
    <text evidence="7">Belongs to the DNA mismatch repair MutS family. MutS2 subfamily.</text>
</comment>
<protein>
    <recommendedName>
        <fullName evidence="7">Endonuclease MutS2</fullName>
        <ecNumber evidence="7">3.1.-.-</ecNumber>
    </recommendedName>
    <alternativeName>
        <fullName evidence="7">Ribosome-associated protein quality control-upstream factor</fullName>
        <shortName evidence="7">RQC-upstream factor</shortName>
        <shortName evidence="7">RqcU</shortName>
        <ecNumber evidence="7">3.6.4.-</ecNumber>
    </alternativeName>
</protein>
<dbReference type="PANTHER" id="PTHR48466">
    <property type="entry name" value="OS10G0509000 PROTEIN-RELATED"/>
    <property type="match status" value="1"/>
</dbReference>
<dbReference type="InterPro" id="IPR046893">
    <property type="entry name" value="MSSS"/>
</dbReference>
<dbReference type="CDD" id="cd03280">
    <property type="entry name" value="ABC_MutS2"/>
    <property type="match status" value="1"/>
</dbReference>
<dbReference type="PROSITE" id="PS00486">
    <property type="entry name" value="DNA_MISMATCH_REPAIR_2"/>
    <property type="match status" value="1"/>
</dbReference>
<keyword evidence="7" id="KW-0255">Endonuclease</keyword>
<reference evidence="10 11" key="1">
    <citation type="submission" date="2023-07" db="EMBL/GenBank/DDBJ databases">
        <title>Genomic Encyclopedia of Type Strains, Phase IV (KMG-IV): sequencing the most valuable type-strain genomes for metagenomic binning, comparative biology and taxonomic classification.</title>
        <authorList>
            <person name="Goeker M."/>
        </authorList>
    </citation>
    <scope>NUCLEOTIDE SEQUENCE [LARGE SCALE GENOMIC DNA]</scope>
    <source>
        <strain evidence="10 11">DSM 17740</strain>
    </source>
</reference>
<comment type="function">
    <text evidence="7">Acts as a ribosome collision sensor, splitting the ribosome into its 2 subunits. Detects stalled/collided 70S ribosomes which it binds and splits by an ATP-hydrolysis driven conformational change. Acts upstream of the ribosome quality control system (RQC), a ribosome-associated complex that mediates the extraction of incompletely synthesized nascent chains from stalled ribosomes and their subsequent degradation. Probably generates substrates for RQC.</text>
</comment>
<keyword evidence="5 7" id="KW-0694">RNA-binding</keyword>
<dbReference type="InterPro" id="IPR027417">
    <property type="entry name" value="P-loop_NTPase"/>
</dbReference>
<keyword evidence="4 7" id="KW-0067">ATP-binding</keyword>
<dbReference type="SUPFAM" id="SSF48334">
    <property type="entry name" value="DNA repair protein MutS, domain III"/>
    <property type="match status" value="1"/>
</dbReference>
<name>A0ABU0CXT9_9BACI</name>
<dbReference type="NCBIfam" id="TIGR01069">
    <property type="entry name" value="mutS2"/>
    <property type="match status" value="1"/>
</dbReference>
<evidence type="ECO:0000313" key="11">
    <source>
        <dbReference type="Proteomes" id="UP001232445"/>
    </source>
</evidence>
<keyword evidence="2 7" id="KW-0547">Nucleotide-binding</keyword>
<dbReference type="EC" id="3.1.-.-" evidence="7"/>
<proteinExistence type="inferred from homology"/>
<dbReference type="PROSITE" id="PS50828">
    <property type="entry name" value="SMR"/>
    <property type="match status" value="1"/>
</dbReference>
<keyword evidence="1 7" id="KW-0699">rRNA-binding</keyword>
<accession>A0ABU0CXT9</accession>
<dbReference type="Gene3D" id="3.40.50.300">
    <property type="entry name" value="P-loop containing nucleotide triphosphate hydrolases"/>
    <property type="match status" value="1"/>
</dbReference>
<dbReference type="EMBL" id="JAUSUQ010000025">
    <property type="protein sequence ID" value="MDQ0340960.1"/>
    <property type="molecule type" value="Genomic_DNA"/>
</dbReference>
<dbReference type="InterPro" id="IPR045076">
    <property type="entry name" value="MutS"/>
</dbReference>
<evidence type="ECO:0000259" key="9">
    <source>
        <dbReference type="PROSITE" id="PS50828"/>
    </source>
</evidence>
<keyword evidence="6 7" id="KW-0238">DNA-binding</keyword>
<dbReference type="PIRSF" id="PIRSF005814">
    <property type="entry name" value="MutS_YshD"/>
    <property type="match status" value="1"/>
</dbReference>
<dbReference type="Pfam" id="PF20297">
    <property type="entry name" value="MSSS"/>
    <property type="match status" value="1"/>
</dbReference>
<dbReference type="SMART" id="SM00533">
    <property type="entry name" value="MUTSd"/>
    <property type="match status" value="1"/>
</dbReference>
<dbReference type="PANTHER" id="PTHR48466:SF2">
    <property type="entry name" value="OS10G0509000 PROTEIN"/>
    <property type="match status" value="1"/>
</dbReference>
<dbReference type="InterPro" id="IPR036063">
    <property type="entry name" value="Smr_dom_sf"/>
</dbReference>
<evidence type="ECO:0000256" key="8">
    <source>
        <dbReference type="SAM" id="Coils"/>
    </source>
</evidence>
<keyword evidence="11" id="KW-1185">Reference proteome</keyword>
<evidence type="ECO:0000256" key="7">
    <source>
        <dbReference type="HAMAP-Rule" id="MF_00092"/>
    </source>
</evidence>
<evidence type="ECO:0000256" key="1">
    <source>
        <dbReference type="ARBA" id="ARBA00022730"/>
    </source>
</evidence>
<gene>
    <name evidence="7" type="primary">mutS2</name>
    <name evidence="7" type="synonym">rqcU</name>
    <name evidence="10" type="ORF">J2S00_003800</name>
</gene>
<comment type="function">
    <text evidence="7">Endonuclease that is involved in the suppression of homologous recombination and thus may have a key role in the control of bacterial genetic diversity.</text>
</comment>
<feature type="domain" description="Smr" evidence="9">
    <location>
        <begin position="712"/>
        <end position="787"/>
    </location>
</feature>
<dbReference type="InterPro" id="IPR007696">
    <property type="entry name" value="DNA_mismatch_repair_MutS_core"/>
</dbReference>
<dbReference type="SMART" id="SM00463">
    <property type="entry name" value="SMR"/>
    <property type="match status" value="1"/>
</dbReference>
<dbReference type="InterPro" id="IPR005747">
    <property type="entry name" value="MutS2"/>
</dbReference>
<comment type="caution">
    <text evidence="10">The sequence shown here is derived from an EMBL/GenBank/DDBJ whole genome shotgun (WGS) entry which is preliminary data.</text>
</comment>
<organism evidence="10 11">
    <name type="scientific">Caldalkalibacillus uzonensis</name>
    <dbReference type="NCBI Taxonomy" id="353224"/>
    <lineage>
        <taxon>Bacteria</taxon>
        <taxon>Bacillati</taxon>
        <taxon>Bacillota</taxon>
        <taxon>Bacilli</taxon>
        <taxon>Bacillales</taxon>
        <taxon>Bacillaceae</taxon>
        <taxon>Caldalkalibacillus</taxon>
    </lineage>
</organism>
<evidence type="ECO:0000256" key="3">
    <source>
        <dbReference type="ARBA" id="ARBA00022801"/>
    </source>
</evidence>
<evidence type="ECO:0000256" key="2">
    <source>
        <dbReference type="ARBA" id="ARBA00022741"/>
    </source>
</evidence>
<evidence type="ECO:0000256" key="6">
    <source>
        <dbReference type="ARBA" id="ARBA00023125"/>
    </source>
</evidence>
<keyword evidence="3 7" id="KW-0378">Hydrolase</keyword>
<feature type="binding site" evidence="7">
    <location>
        <begin position="335"/>
        <end position="342"/>
    </location>
    <ligand>
        <name>ATP</name>
        <dbReference type="ChEBI" id="CHEBI:30616"/>
    </ligand>
</feature>
<dbReference type="HAMAP" id="MF_00092">
    <property type="entry name" value="MutS2"/>
    <property type="match status" value="1"/>
</dbReference>
<evidence type="ECO:0000256" key="4">
    <source>
        <dbReference type="ARBA" id="ARBA00022840"/>
    </source>
</evidence>
<dbReference type="SMART" id="SM00534">
    <property type="entry name" value="MUTSac"/>
    <property type="match status" value="1"/>
</dbReference>
<sequence>MQERTLQILEFDKIKKELAQHTASSLGKQKVADLVPCFDLAAVQKNQQATYEAATVLRLKGQVPLGGIRDIRPALRRAVIGSRLDVAELLDIAQTIAGGRKLKNFLEKVCAEQEALPHLEGLEQQVTPLREVEQAIRSCIDDHGDVLDSASPVLKQIRSRIRQAEQRVKRQLEQIIKSPAHQKMLQDPIVTIRQDRYCIPVKAEYRHHFGGMVHDQSASGATLFVEPEAVVSINNELREAKLQEEREIDRILTALTRQVGEVQEALAQNIQALAELDFLFAKAYYAKSIRAVQPKLNDQGYFKLVQARHPLIPAQDVVPTTFELGGGYTCMVITGPNTGGKTVTLKTLGLLTLMACAGLFIPAEEGSHVAVVSSVFADIGDEQSIEQSLSTFSSHMTNIVNILEQMDENSLLLFDELGAGTDPTEGAVLAMAILDHVHSRGARVVATTHYSELKAYAYSRPGVINASVEFDVESLQPTYRLLVGVPGRSNAFHIARRLGLREEIIETATSQISSDDRRIDHMLAELEASRKRAEQDRREAERLKQEVERLRQSLAKKEAQLEKEKERLVAEAKQQAGEKMARMLKEAEHIMDQLRQWQHQHQVVKEHQLIEAKKGLEQIKEATESRKVGITRSVVAQKRSQTFKAGDDVYVHTFGQKGQVLEKLSDQEYYVQLGIIKMKVKAGDMKKIKSKQSEQAALTRVQTKRETVSLELDIRGQTTDEAIAAVDKYLDDALLAGYQQVSIIHGKGTGQLRKGIQDFLRQHKRVKQFRLGGAGEGGSGVTVVTLK</sequence>
<dbReference type="InterPro" id="IPR000432">
    <property type="entry name" value="DNA_mismatch_repair_MutS_C"/>
</dbReference>
<keyword evidence="7" id="KW-0540">Nuclease</keyword>
<dbReference type="SUPFAM" id="SSF52540">
    <property type="entry name" value="P-loop containing nucleoside triphosphate hydrolases"/>
    <property type="match status" value="1"/>
</dbReference>
<dbReference type="Proteomes" id="UP001232445">
    <property type="component" value="Unassembled WGS sequence"/>
</dbReference>
<dbReference type="Gene3D" id="3.30.1370.110">
    <property type="match status" value="1"/>
</dbReference>
<dbReference type="SUPFAM" id="SSF160443">
    <property type="entry name" value="SMR domain-like"/>
    <property type="match status" value="1"/>
</dbReference>
<evidence type="ECO:0000256" key="5">
    <source>
        <dbReference type="ARBA" id="ARBA00022884"/>
    </source>
</evidence>